<dbReference type="EMBL" id="LNIX01000075">
    <property type="protein sequence ID" value="OXA36748.1"/>
    <property type="molecule type" value="Genomic_DNA"/>
</dbReference>
<keyword evidence="1" id="KW-0812">Transmembrane</keyword>
<keyword evidence="3" id="KW-1185">Reference proteome</keyword>
<dbReference type="AlphaFoldDB" id="A0A226CW54"/>
<dbReference type="Proteomes" id="UP000198287">
    <property type="component" value="Unassembled WGS sequence"/>
</dbReference>
<sequence length="436" mass="51118">MKERCYQQGNVANVLGVKPTSERLQWAYISYFPNWGRLNLEDELMRKRKSHELLIHNPEALFNNIIFQMVHSYLNRNTFEVLATHVIGVKIKFMYPTREVYSDMQRYSDYTQTLILPEFHMFFWHNISLSFATCSPVEESLTFSGYMTPFDKWTWVNLFISFILVTIALKFTSTRSVILTCYAILLDNSYSTPKSITGRGLIILRTFAIFILSSMYRSIVTNDIVAPLSAQIPSTVGELINHEFRFVDVCPLTKRKDTCTEIIQLILNELVTGSLSHNITKRFSYNELRIPDTVLLYRICFYEYGVRRKHPRMSLCNQTDDNIFPCSENDITSWYRSLKDFPEFEVLSNYLYYEIFATYSMSNVTRTIALEQLAYCQKTAIIAWTHQIDATTGRVLGRNSPLKRRPYKTTYQRYVVTKEEICDCYEAKPRSGWRCN</sequence>
<evidence type="ECO:0000313" key="3">
    <source>
        <dbReference type="Proteomes" id="UP000198287"/>
    </source>
</evidence>
<comment type="caution">
    <text evidence="2">The sequence shown here is derived from an EMBL/GenBank/DDBJ whole genome shotgun (WGS) entry which is preliminary data.</text>
</comment>
<accession>A0A226CW54</accession>
<proteinExistence type="predicted"/>
<gene>
    <name evidence="2" type="ORF">Fcan01_28484</name>
</gene>
<keyword evidence="1" id="KW-0472">Membrane</keyword>
<organism evidence="2 3">
    <name type="scientific">Folsomia candida</name>
    <name type="common">Springtail</name>
    <dbReference type="NCBI Taxonomy" id="158441"/>
    <lineage>
        <taxon>Eukaryota</taxon>
        <taxon>Metazoa</taxon>
        <taxon>Ecdysozoa</taxon>
        <taxon>Arthropoda</taxon>
        <taxon>Hexapoda</taxon>
        <taxon>Collembola</taxon>
        <taxon>Entomobryomorpha</taxon>
        <taxon>Isotomoidea</taxon>
        <taxon>Isotomidae</taxon>
        <taxon>Proisotominae</taxon>
        <taxon>Folsomia</taxon>
    </lineage>
</organism>
<protein>
    <submittedName>
        <fullName evidence="2">Uncharacterized protein</fullName>
    </submittedName>
</protein>
<feature type="transmembrane region" description="Helical" evidence="1">
    <location>
        <begin position="198"/>
        <end position="216"/>
    </location>
</feature>
<reference evidence="2 3" key="1">
    <citation type="submission" date="2015-12" db="EMBL/GenBank/DDBJ databases">
        <title>The genome of Folsomia candida.</title>
        <authorList>
            <person name="Faddeeva A."/>
            <person name="Derks M.F."/>
            <person name="Anvar Y."/>
            <person name="Smit S."/>
            <person name="Van Straalen N."/>
            <person name="Roelofs D."/>
        </authorList>
    </citation>
    <scope>NUCLEOTIDE SEQUENCE [LARGE SCALE GENOMIC DNA]</scope>
    <source>
        <strain evidence="2 3">VU population</strain>
        <tissue evidence="2">Whole body</tissue>
    </source>
</reference>
<name>A0A226CW54_FOLCA</name>
<evidence type="ECO:0000256" key="1">
    <source>
        <dbReference type="SAM" id="Phobius"/>
    </source>
</evidence>
<keyword evidence="1" id="KW-1133">Transmembrane helix</keyword>
<evidence type="ECO:0000313" key="2">
    <source>
        <dbReference type="EMBL" id="OXA36748.1"/>
    </source>
</evidence>
<feature type="transmembrane region" description="Helical" evidence="1">
    <location>
        <begin position="153"/>
        <end position="186"/>
    </location>
</feature>